<proteinExistence type="inferred from homology"/>
<dbReference type="InterPro" id="IPR025166">
    <property type="entry name" value="Integrase_DNA_bind_dom"/>
</dbReference>
<keyword evidence="3 6" id="KW-0238">DNA-binding</keyword>
<dbReference type="Pfam" id="PF00589">
    <property type="entry name" value="Phage_integrase"/>
    <property type="match status" value="1"/>
</dbReference>
<keyword evidence="2" id="KW-0229">DNA integration</keyword>
<protein>
    <submittedName>
        <fullName evidence="6">Integrase arm-type DNA-binding domain-containing protein</fullName>
    </submittedName>
</protein>
<dbReference type="PROSITE" id="PS51898">
    <property type="entry name" value="TYR_RECOMBINASE"/>
    <property type="match status" value="1"/>
</dbReference>
<sequence>MAGKLTAAAVRGLVAKGKPGATADGGGLYLRVTAPGAGKWTLRYMLAGKSREMGLGSAAEVSLAEARIKAEALRPALRAGTDPLEARRAEAEAASRAAAAATSFEAAARHVCQERAAGWRNPKHAAQWLTSLETHAFPLIGAKPVSSIGTEDVLAVLRPIWTRVPETASRVRGRLENVLDAARVKGWRSGENPARWRGHLAALLPQARKVRAVRHHPSLPVQRMPAFMAALARHHGAGALALRFAILTAARSGEARKTTWGEVDLEHAVWVVPGARMKGGIVHRVPLPGPALDLLRAIRPAKPDPKALIFPTTANTAPSDMTLLAVVRRMNQPSRGAEASAPLWVDKEGRAIVPHGFRATFKGWTLARGYPDHLGERALAHVDHNEARAAYARDDLLEERRPMMEAWAAFCTAPAASVADLASARAQRAGA</sequence>
<feature type="domain" description="Tyr recombinase" evidence="5">
    <location>
        <begin position="214"/>
        <end position="404"/>
    </location>
</feature>
<keyword evidence="4" id="KW-0233">DNA recombination</keyword>
<evidence type="ECO:0000256" key="1">
    <source>
        <dbReference type="ARBA" id="ARBA00008857"/>
    </source>
</evidence>
<dbReference type="InterPro" id="IPR013762">
    <property type="entry name" value="Integrase-like_cat_sf"/>
</dbReference>
<gene>
    <name evidence="6" type="ORF">OF850_13285</name>
</gene>
<dbReference type="InterPro" id="IPR002104">
    <property type="entry name" value="Integrase_catalytic"/>
</dbReference>
<dbReference type="InterPro" id="IPR050808">
    <property type="entry name" value="Phage_Integrase"/>
</dbReference>
<dbReference type="Gene3D" id="1.10.443.10">
    <property type="entry name" value="Intergrase catalytic core"/>
    <property type="match status" value="1"/>
</dbReference>
<dbReference type="PANTHER" id="PTHR30629">
    <property type="entry name" value="PROPHAGE INTEGRASE"/>
    <property type="match status" value="1"/>
</dbReference>
<dbReference type="CDD" id="cd00801">
    <property type="entry name" value="INT_P4_C"/>
    <property type="match status" value="1"/>
</dbReference>
<evidence type="ECO:0000313" key="6">
    <source>
        <dbReference type="EMBL" id="MCW8086604.1"/>
    </source>
</evidence>
<comment type="similarity">
    <text evidence="1">Belongs to the 'phage' integrase family.</text>
</comment>
<keyword evidence="7" id="KW-1185">Reference proteome</keyword>
<dbReference type="Gene3D" id="1.10.150.130">
    <property type="match status" value="1"/>
</dbReference>
<dbReference type="Pfam" id="PF22022">
    <property type="entry name" value="Phage_int_M"/>
    <property type="match status" value="1"/>
</dbReference>
<dbReference type="Proteomes" id="UP001526430">
    <property type="component" value="Unassembled WGS sequence"/>
</dbReference>
<dbReference type="InterPro" id="IPR038488">
    <property type="entry name" value="Integrase_DNA-bd_sf"/>
</dbReference>
<dbReference type="PANTHER" id="PTHR30629:SF2">
    <property type="entry name" value="PROPHAGE INTEGRASE INTS-RELATED"/>
    <property type="match status" value="1"/>
</dbReference>
<evidence type="ECO:0000259" key="5">
    <source>
        <dbReference type="PROSITE" id="PS51898"/>
    </source>
</evidence>
<dbReference type="SUPFAM" id="SSF56349">
    <property type="entry name" value="DNA breaking-rejoining enzymes"/>
    <property type="match status" value="1"/>
</dbReference>
<comment type="caution">
    <text evidence="6">The sequence shown here is derived from an EMBL/GenBank/DDBJ whole genome shotgun (WGS) entry which is preliminary data.</text>
</comment>
<organism evidence="6 7">
    <name type="scientific">Sabulicella glaciei</name>
    <dbReference type="NCBI Taxonomy" id="2984948"/>
    <lineage>
        <taxon>Bacteria</taxon>
        <taxon>Pseudomonadati</taxon>
        <taxon>Pseudomonadota</taxon>
        <taxon>Alphaproteobacteria</taxon>
        <taxon>Acetobacterales</taxon>
        <taxon>Acetobacteraceae</taxon>
        <taxon>Sabulicella</taxon>
    </lineage>
</organism>
<dbReference type="Gene3D" id="3.30.160.390">
    <property type="entry name" value="Integrase, DNA-binding domain"/>
    <property type="match status" value="1"/>
</dbReference>
<dbReference type="InterPro" id="IPR053876">
    <property type="entry name" value="Phage_int_M"/>
</dbReference>
<evidence type="ECO:0000256" key="3">
    <source>
        <dbReference type="ARBA" id="ARBA00023125"/>
    </source>
</evidence>
<evidence type="ECO:0000313" key="7">
    <source>
        <dbReference type="Proteomes" id="UP001526430"/>
    </source>
</evidence>
<accession>A0ABT3NYG2</accession>
<evidence type="ECO:0000256" key="2">
    <source>
        <dbReference type="ARBA" id="ARBA00022908"/>
    </source>
</evidence>
<dbReference type="InterPro" id="IPR010998">
    <property type="entry name" value="Integrase_recombinase_N"/>
</dbReference>
<dbReference type="InterPro" id="IPR011010">
    <property type="entry name" value="DNA_brk_join_enz"/>
</dbReference>
<dbReference type="EMBL" id="JAPFQI010000010">
    <property type="protein sequence ID" value="MCW8086604.1"/>
    <property type="molecule type" value="Genomic_DNA"/>
</dbReference>
<evidence type="ECO:0000256" key="4">
    <source>
        <dbReference type="ARBA" id="ARBA00023172"/>
    </source>
</evidence>
<dbReference type="GO" id="GO:0003677">
    <property type="term" value="F:DNA binding"/>
    <property type="evidence" value="ECO:0007669"/>
    <property type="project" value="UniProtKB-KW"/>
</dbReference>
<dbReference type="RefSeq" id="WP_301590683.1">
    <property type="nucleotide sequence ID" value="NZ_JAPFQI010000010.1"/>
</dbReference>
<reference evidence="6 7" key="1">
    <citation type="submission" date="2022-10" db="EMBL/GenBank/DDBJ databases">
        <title>Roseococcus glaciei nov., sp. nov., isolated from glacier.</title>
        <authorList>
            <person name="Liu Q."/>
            <person name="Xin Y.-H."/>
        </authorList>
    </citation>
    <scope>NUCLEOTIDE SEQUENCE [LARGE SCALE GENOMIC DNA]</scope>
    <source>
        <strain evidence="6 7">MDT2-1-1</strain>
    </source>
</reference>
<dbReference type="Pfam" id="PF13356">
    <property type="entry name" value="Arm-DNA-bind_3"/>
    <property type="match status" value="1"/>
</dbReference>
<name>A0ABT3NYG2_9PROT</name>